<feature type="transmembrane region" description="Helical" evidence="1">
    <location>
        <begin position="9"/>
        <end position="28"/>
    </location>
</feature>
<accession>A0A1V3IIF2</accession>
<evidence type="ECO:0000256" key="1">
    <source>
        <dbReference type="SAM" id="Phobius"/>
    </source>
</evidence>
<evidence type="ECO:0000313" key="2">
    <source>
        <dbReference type="EMBL" id="OOF41021.1"/>
    </source>
</evidence>
<organism evidence="2 3">
    <name type="scientific">Rodentibacter rarus</name>
    <dbReference type="NCBI Taxonomy" id="1908260"/>
    <lineage>
        <taxon>Bacteria</taxon>
        <taxon>Pseudomonadati</taxon>
        <taxon>Pseudomonadota</taxon>
        <taxon>Gammaproteobacteria</taxon>
        <taxon>Pasteurellales</taxon>
        <taxon>Pasteurellaceae</taxon>
        <taxon>Rodentibacter</taxon>
    </lineage>
</organism>
<reference evidence="2 3" key="1">
    <citation type="submission" date="2016-10" db="EMBL/GenBank/DDBJ databases">
        <title>Rodentibacter gen. nov. and new species.</title>
        <authorList>
            <person name="Christensen H."/>
        </authorList>
    </citation>
    <scope>NUCLEOTIDE SEQUENCE [LARGE SCALE GENOMIC DNA]</scope>
    <source>
        <strain evidence="2 3">CCUG17206</strain>
    </source>
</reference>
<keyword evidence="1" id="KW-0812">Transmembrane</keyword>
<sequence length="87" mass="10073">MKEFIKDNIGIILWCFTMILIGGFFQIIKQKPKHFICHDSNGVTIIDNKVTVDEVSYNNEIITYTKTDGTKVSFIKDNNLLKCKEKE</sequence>
<dbReference type="STRING" id="1908260.BKK50_09010"/>
<dbReference type="Proteomes" id="UP000189433">
    <property type="component" value="Unassembled WGS sequence"/>
</dbReference>
<evidence type="ECO:0000313" key="3">
    <source>
        <dbReference type="Proteomes" id="UP000189433"/>
    </source>
</evidence>
<dbReference type="RefSeq" id="WP_077417449.1">
    <property type="nucleotide sequence ID" value="NZ_MLHJ01000094.1"/>
</dbReference>
<dbReference type="EMBL" id="MLHJ01000094">
    <property type="protein sequence ID" value="OOF41021.1"/>
    <property type="molecule type" value="Genomic_DNA"/>
</dbReference>
<keyword evidence="1" id="KW-1133">Transmembrane helix</keyword>
<keyword evidence="3" id="KW-1185">Reference proteome</keyword>
<comment type="caution">
    <text evidence="2">The sequence shown here is derived from an EMBL/GenBank/DDBJ whole genome shotgun (WGS) entry which is preliminary data.</text>
</comment>
<keyword evidence="1" id="KW-0472">Membrane</keyword>
<gene>
    <name evidence="2" type="ORF">BKK50_09010</name>
</gene>
<name>A0A1V3IIF2_9PAST</name>
<protein>
    <submittedName>
        <fullName evidence="2">Uncharacterized protein</fullName>
    </submittedName>
</protein>
<dbReference type="AlphaFoldDB" id="A0A1V3IIF2"/>
<proteinExistence type="predicted"/>